<feature type="transmembrane region" description="Helical" evidence="2">
    <location>
        <begin position="811"/>
        <end position="838"/>
    </location>
</feature>
<name>A0A4E0REG7_FASHE</name>
<accession>A0A4E0REG7</accession>
<gene>
    <name evidence="5" type="ORF">D915_004037</name>
</gene>
<evidence type="ECO:0000256" key="1">
    <source>
        <dbReference type="ARBA" id="ARBA00007553"/>
    </source>
</evidence>
<reference evidence="5" key="1">
    <citation type="submission" date="2019-03" db="EMBL/GenBank/DDBJ databases">
        <title>Improved annotation for the trematode Fasciola hepatica.</title>
        <authorList>
            <person name="Choi Y.-J."/>
            <person name="Martin J."/>
            <person name="Mitreva M."/>
        </authorList>
    </citation>
    <scope>NUCLEOTIDE SEQUENCE [LARGE SCALE GENOMIC DNA]</scope>
</reference>
<dbReference type="GO" id="GO:0008745">
    <property type="term" value="F:N-acetylmuramoyl-L-alanine amidase activity"/>
    <property type="evidence" value="ECO:0007669"/>
    <property type="project" value="InterPro"/>
</dbReference>
<protein>
    <recommendedName>
        <fullName evidence="7">N-acetylmuramoyl-L-alanine amidase</fullName>
    </recommendedName>
</protein>
<evidence type="ECO:0000259" key="3">
    <source>
        <dbReference type="SMART" id="SM00644"/>
    </source>
</evidence>
<dbReference type="GO" id="GO:0009253">
    <property type="term" value="P:peptidoglycan catabolic process"/>
    <property type="evidence" value="ECO:0007669"/>
    <property type="project" value="InterPro"/>
</dbReference>
<dbReference type="EMBL" id="JXXN02001403">
    <property type="protein sequence ID" value="THD24841.1"/>
    <property type="molecule type" value="Genomic_DNA"/>
</dbReference>
<dbReference type="PANTHER" id="PTHR11022">
    <property type="entry name" value="PEPTIDOGLYCAN RECOGNITION PROTEIN"/>
    <property type="match status" value="1"/>
</dbReference>
<keyword evidence="6" id="KW-1185">Reference proteome</keyword>
<feature type="domain" description="Peptidoglycan recognition protein family" evidence="4">
    <location>
        <begin position="632"/>
        <end position="769"/>
    </location>
</feature>
<keyword evidence="2" id="KW-0812">Transmembrane</keyword>
<dbReference type="SMART" id="SM00701">
    <property type="entry name" value="PGRP"/>
    <property type="match status" value="1"/>
</dbReference>
<proteinExistence type="inferred from homology"/>
<dbReference type="InterPro" id="IPR002502">
    <property type="entry name" value="Amidase_domain"/>
</dbReference>
<dbReference type="Pfam" id="PF01510">
    <property type="entry name" value="Amidase_2"/>
    <property type="match status" value="1"/>
</dbReference>
<feature type="transmembrane region" description="Helical" evidence="2">
    <location>
        <begin position="7"/>
        <end position="28"/>
    </location>
</feature>
<comment type="similarity">
    <text evidence="1">Belongs to the N-acetylmuramoyl-L-alanine amidase 2 family.</text>
</comment>
<evidence type="ECO:0000256" key="2">
    <source>
        <dbReference type="SAM" id="Phobius"/>
    </source>
</evidence>
<keyword evidence="2" id="KW-0472">Membrane</keyword>
<comment type="caution">
    <text evidence="5">The sequence shown here is derived from an EMBL/GenBank/DDBJ whole genome shotgun (WGS) entry which is preliminary data.</text>
</comment>
<dbReference type="Gene3D" id="3.40.80.10">
    <property type="entry name" value="Peptidoglycan recognition protein-like"/>
    <property type="match status" value="1"/>
</dbReference>
<sequence length="1154" mass="131903">MSTVSVAIKVVVFHAWLYYFVYSLSMIYEQPVNRCMGEFELTFAEPVVDPTNPEGTVLDRLTDLPPGSDSCRMACILYEDCWAAHHVENKVNAETCILYPHSGVQLSPNGVQMFVWRCKLEQLSCTYPNADRCPGFWTLTISLQVIMQELKAMNASNSISAPGNGKCTPTVHSGIEFQACLAACENNRQCTVFQYRPEAQDNSNRSIPSACTLLDENAVYPTYNEFRVWWKPKMEPVFGKGKEVKLILLSIPTKWIFNNLPGQLRWTCCKKWWELLDFRAHEKQMKQIACTPTEPQYPRGVLLCAPTEPSSIAGLARKCTWHGYWSLYRHSYGVANEFQSTGELVSVINKTFSGFDAQVVNSSGTDVLVVGRFYTQNPLDCVRECANHPCCLGPMYLLKKWTCILFGAFVGPPVCTSKMENNFEWGTVSPVRNRELLETPFLLWQYECCATPSLLRDQFVHPAATVNNVKKNPFHPQQLGHCLCEESLVDKVHLISGEDLLCSENGSCKFDYGQKYAISPVALFVDRLRPVVVYASGMIQGYYMDDSIWEKSRSKEINGNIWIPVLSNLYSGQNLWAGPWTHLRGCPLLNCRVHLDNRISATSEPNPLGDDNVKTPDLKLPIIRAPRDWHEPTCTNRGSFQFLNLSQPLRHIIIHNTYIPRYRCYTYASCVHYIRQAALYHLSKLWYGIGYNYIIGNDGIVYEGRGAGFQGAHTGGFNAMSYGITFIGWYQFSPPAIEALSAFSALIRDLLNRGFIEPDVSISGFRDIRIGPNPGDSLHNWIQTLPKWVTNQSFSHYNEVQCKLITYEDNYWLIPSSSITVACLLLVAAFAFLVHYLYTLSRIKKNLRTGNFFGPVQHTSECQEWSAVCTRVNNGGRLFRVVRLRPPAQGKLLREGISRRTGTTEEVSQFGAEHTGSLERSGLSEFLAAYIRPVQVNIMLAMFTKYSESKEQSVPHFSLFLLFCQSWKEVLDRYPVNPPLIFFSLSALYKYQLTVLKTTPDFCVELLTDSLDFLIVVDTFYEATQHEAHMRELCLNCPTIVKRHYCQRYNNLCARRAKVGCSRCCACQSLKQTWDREPTSQNFQRTICNFLQSKTRRLNKFEWQVDPQCWFRFHQDQEEYATLPQLIEGHISSYLQFLVHEESRHAYEHLAVFR</sequence>
<dbReference type="PANTHER" id="PTHR11022:SF41">
    <property type="entry name" value="PEPTIDOGLYCAN-RECOGNITION PROTEIN LC-RELATED"/>
    <property type="match status" value="1"/>
</dbReference>
<dbReference type="SUPFAM" id="SSF55846">
    <property type="entry name" value="N-acetylmuramoyl-L-alanine amidase-like"/>
    <property type="match status" value="1"/>
</dbReference>
<evidence type="ECO:0000313" key="5">
    <source>
        <dbReference type="EMBL" id="THD24841.1"/>
    </source>
</evidence>
<dbReference type="Proteomes" id="UP000230066">
    <property type="component" value="Unassembled WGS sequence"/>
</dbReference>
<dbReference type="GO" id="GO:0008270">
    <property type="term" value="F:zinc ion binding"/>
    <property type="evidence" value="ECO:0007669"/>
    <property type="project" value="InterPro"/>
</dbReference>
<dbReference type="InterPro" id="IPR006619">
    <property type="entry name" value="PGRP_domain_met/bac"/>
</dbReference>
<dbReference type="SMART" id="SM00644">
    <property type="entry name" value="Ami_2"/>
    <property type="match status" value="1"/>
</dbReference>
<organism evidence="5 6">
    <name type="scientific">Fasciola hepatica</name>
    <name type="common">Liver fluke</name>
    <dbReference type="NCBI Taxonomy" id="6192"/>
    <lineage>
        <taxon>Eukaryota</taxon>
        <taxon>Metazoa</taxon>
        <taxon>Spiralia</taxon>
        <taxon>Lophotrochozoa</taxon>
        <taxon>Platyhelminthes</taxon>
        <taxon>Trematoda</taxon>
        <taxon>Digenea</taxon>
        <taxon>Plagiorchiida</taxon>
        <taxon>Echinostomata</taxon>
        <taxon>Echinostomatoidea</taxon>
        <taxon>Fasciolidae</taxon>
        <taxon>Fasciola</taxon>
    </lineage>
</organism>
<keyword evidence="2" id="KW-1133">Transmembrane helix</keyword>
<evidence type="ECO:0008006" key="7">
    <source>
        <dbReference type="Google" id="ProtNLM"/>
    </source>
</evidence>
<feature type="domain" description="N-acetylmuramoyl-L-alanine amidase" evidence="3">
    <location>
        <begin position="637"/>
        <end position="775"/>
    </location>
</feature>
<evidence type="ECO:0000313" key="6">
    <source>
        <dbReference type="Proteomes" id="UP000230066"/>
    </source>
</evidence>
<dbReference type="InterPro" id="IPR036505">
    <property type="entry name" value="Amidase/PGRP_sf"/>
</dbReference>
<dbReference type="CDD" id="cd06583">
    <property type="entry name" value="PGRP"/>
    <property type="match status" value="1"/>
</dbReference>
<evidence type="ECO:0000259" key="4">
    <source>
        <dbReference type="SMART" id="SM00701"/>
    </source>
</evidence>
<dbReference type="InterPro" id="IPR015510">
    <property type="entry name" value="PGRP"/>
</dbReference>
<dbReference type="AlphaFoldDB" id="A0A4E0REG7"/>